<dbReference type="Proteomes" id="UP000284202">
    <property type="component" value="Unassembled WGS sequence"/>
</dbReference>
<dbReference type="SUPFAM" id="SSF103473">
    <property type="entry name" value="MFS general substrate transporter"/>
    <property type="match status" value="1"/>
</dbReference>
<keyword evidence="1" id="KW-1133">Transmembrane helix</keyword>
<keyword evidence="3" id="KW-1185">Reference proteome</keyword>
<keyword evidence="1" id="KW-0472">Membrane</keyword>
<organism evidence="2 3">
    <name type="scientific">Paracoccus onubensis</name>
    <dbReference type="NCBI Taxonomy" id="1675788"/>
    <lineage>
        <taxon>Bacteria</taxon>
        <taxon>Pseudomonadati</taxon>
        <taxon>Pseudomonadota</taxon>
        <taxon>Alphaproteobacteria</taxon>
        <taxon>Rhodobacterales</taxon>
        <taxon>Paracoccaceae</taxon>
        <taxon>Paracoccus</taxon>
    </lineage>
</organism>
<keyword evidence="1" id="KW-0812">Transmembrane</keyword>
<reference evidence="3" key="1">
    <citation type="submission" date="2018-09" db="EMBL/GenBank/DDBJ databases">
        <title>Acidovorax cavernicola nov. sp. isolated from Gruta de las Maravillas (Aracena, Spain).</title>
        <authorList>
            <person name="Jurado V."/>
            <person name="Gutierrez-Patricio S."/>
            <person name="Gonzalez-Pimentel J.L."/>
            <person name="Miller A.Z."/>
            <person name="Laiz L."/>
            <person name="Saiz-Jimenez C."/>
        </authorList>
    </citation>
    <scope>NUCLEOTIDE SEQUENCE [LARGE SCALE GENOMIC DNA]</scope>
    <source>
        <strain evidence="3">1011MAR3C25</strain>
    </source>
</reference>
<dbReference type="OrthoDB" id="7200137at2"/>
<evidence type="ECO:0000256" key="1">
    <source>
        <dbReference type="SAM" id="Phobius"/>
    </source>
</evidence>
<dbReference type="RefSeq" id="WP_119746789.1">
    <property type="nucleotide sequence ID" value="NZ_QZCG01000003.1"/>
</dbReference>
<gene>
    <name evidence="2" type="ORF">D3P04_05655</name>
</gene>
<proteinExistence type="predicted"/>
<dbReference type="EMBL" id="QZCG01000003">
    <property type="protein sequence ID" value="RJE87230.1"/>
    <property type="molecule type" value="Genomic_DNA"/>
</dbReference>
<evidence type="ECO:0000313" key="3">
    <source>
        <dbReference type="Proteomes" id="UP000284202"/>
    </source>
</evidence>
<sequence>MIAYGAGNGLWSIARGALPLAVFGPAGYARTMGRLATPMLISSAIAPSAGAWIIDAFGASAMLLVLATLSTVPLGFAVLLFRMTGRQTS</sequence>
<dbReference type="AlphaFoldDB" id="A0A418T279"/>
<comment type="caution">
    <text evidence="2">The sequence shown here is derived from an EMBL/GenBank/DDBJ whole genome shotgun (WGS) entry which is preliminary data.</text>
</comment>
<dbReference type="InterPro" id="IPR036259">
    <property type="entry name" value="MFS_trans_sf"/>
</dbReference>
<protein>
    <submittedName>
        <fullName evidence="2">Uncharacterized protein</fullName>
    </submittedName>
</protein>
<evidence type="ECO:0000313" key="2">
    <source>
        <dbReference type="EMBL" id="RJE87230.1"/>
    </source>
</evidence>
<accession>A0A418T279</accession>
<feature type="transmembrane region" description="Helical" evidence="1">
    <location>
        <begin position="60"/>
        <end position="81"/>
    </location>
</feature>
<name>A0A418T279_9RHOB</name>